<keyword evidence="1" id="KW-1133">Transmembrane helix</keyword>
<sequence>MTAYQKIVHILTPAHRRAAVGLLGLMLIGMALETLGIGLIIPVLAVIVQDDLATRYPTLAPWLSRL</sequence>
<evidence type="ECO:0008006" key="3">
    <source>
        <dbReference type="Google" id="ProtNLM"/>
    </source>
</evidence>
<accession>A0A382KRU6</accession>
<feature type="non-terminal residue" evidence="2">
    <location>
        <position position="66"/>
    </location>
</feature>
<evidence type="ECO:0000313" key="2">
    <source>
        <dbReference type="EMBL" id="SVC27026.1"/>
    </source>
</evidence>
<reference evidence="2" key="1">
    <citation type="submission" date="2018-05" db="EMBL/GenBank/DDBJ databases">
        <authorList>
            <person name="Lanie J.A."/>
            <person name="Ng W.-L."/>
            <person name="Kazmierczak K.M."/>
            <person name="Andrzejewski T.M."/>
            <person name="Davidsen T.M."/>
            <person name="Wayne K.J."/>
            <person name="Tettelin H."/>
            <person name="Glass J.I."/>
            <person name="Rusch D."/>
            <person name="Podicherti R."/>
            <person name="Tsui H.-C.T."/>
            <person name="Winkler M.E."/>
        </authorList>
    </citation>
    <scope>NUCLEOTIDE SEQUENCE</scope>
</reference>
<feature type="transmembrane region" description="Helical" evidence="1">
    <location>
        <begin position="20"/>
        <end position="48"/>
    </location>
</feature>
<gene>
    <name evidence="2" type="ORF">METZ01_LOCUS279880</name>
</gene>
<dbReference type="EMBL" id="UINC01082342">
    <property type="protein sequence ID" value="SVC27026.1"/>
    <property type="molecule type" value="Genomic_DNA"/>
</dbReference>
<proteinExistence type="predicted"/>
<protein>
    <recommendedName>
        <fullName evidence="3">ABC transmembrane type-1 domain-containing protein</fullName>
    </recommendedName>
</protein>
<dbReference type="AlphaFoldDB" id="A0A382KRU6"/>
<keyword evidence="1" id="KW-0472">Membrane</keyword>
<organism evidence="2">
    <name type="scientific">marine metagenome</name>
    <dbReference type="NCBI Taxonomy" id="408172"/>
    <lineage>
        <taxon>unclassified sequences</taxon>
        <taxon>metagenomes</taxon>
        <taxon>ecological metagenomes</taxon>
    </lineage>
</organism>
<evidence type="ECO:0000256" key="1">
    <source>
        <dbReference type="SAM" id="Phobius"/>
    </source>
</evidence>
<name>A0A382KRU6_9ZZZZ</name>
<keyword evidence="1" id="KW-0812">Transmembrane</keyword>